<comment type="caution">
    <text evidence="2">The sequence shown here is derived from an EMBL/GenBank/DDBJ whole genome shotgun (WGS) entry which is preliminary data.</text>
</comment>
<proteinExistence type="predicted"/>
<protein>
    <submittedName>
        <fullName evidence="2">Uncharacterized protein</fullName>
    </submittedName>
</protein>
<feature type="region of interest" description="Disordered" evidence="1">
    <location>
        <begin position="706"/>
        <end position="729"/>
    </location>
</feature>
<keyword evidence="3" id="KW-1185">Reference proteome</keyword>
<evidence type="ECO:0000256" key="1">
    <source>
        <dbReference type="SAM" id="MobiDB-lite"/>
    </source>
</evidence>
<dbReference type="EMBL" id="JAQQBS010000001">
    <property type="protein sequence ID" value="KAK0175803.1"/>
    <property type="molecule type" value="Genomic_DNA"/>
</dbReference>
<feature type="compositionally biased region" description="Polar residues" evidence="1">
    <location>
        <begin position="809"/>
        <end position="818"/>
    </location>
</feature>
<feature type="region of interest" description="Disordered" evidence="1">
    <location>
        <begin position="868"/>
        <end position="887"/>
    </location>
</feature>
<feature type="region of interest" description="Disordered" evidence="1">
    <location>
        <begin position="592"/>
        <end position="632"/>
    </location>
</feature>
<feature type="compositionally biased region" description="Polar residues" evidence="1">
    <location>
        <begin position="617"/>
        <end position="627"/>
    </location>
</feature>
<feature type="compositionally biased region" description="Basic and acidic residues" evidence="1">
    <location>
        <begin position="603"/>
        <end position="616"/>
    </location>
</feature>
<dbReference type="Proteomes" id="UP001168990">
    <property type="component" value="Unassembled WGS sequence"/>
</dbReference>
<reference evidence="2" key="2">
    <citation type="submission" date="2023-03" db="EMBL/GenBank/DDBJ databases">
        <authorList>
            <person name="Inwood S.N."/>
            <person name="Skelly J.G."/>
            <person name="Guhlin J."/>
            <person name="Harrop T.W.R."/>
            <person name="Goldson S.G."/>
            <person name="Dearden P.K."/>
        </authorList>
    </citation>
    <scope>NUCLEOTIDE SEQUENCE</scope>
    <source>
        <strain evidence="2">Irish</strain>
        <tissue evidence="2">Whole body</tissue>
    </source>
</reference>
<feature type="region of interest" description="Disordered" evidence="1">
    <location>
        <begin position="800"/>
        <end position="822"/>
    </location>
</feature>
<sequence>MDKQNINLEKTLDSGKFKSILPSQLVSSRVCDTHLRNCGHKYTNTCICDHLIKLAKAHDKRLAKSCQNISQSSDSFHSIILAGSERCFSQKSSENSFHSAESTVSTSKLPITDYEQKSIIPAENSSKNNVESSKEIESSFVESCSSDDVLNENIDEKCKVSVGDDPSEQSDIDLNKAQELFKSTSTNDRNTNNNVDDSINTSNSLSNEDNLHFLLDNQSTTIYHDIPQFLKNYSALLHNEGDDTSKEVTRRLTRSFYKDPQEFAKRLMTIIEEPETNYNLEYSAISVDKLTAAFLKMCKYVEDESMPSMCNKSLLDRYETTQLPPMHPIQDNTTNHSLSQGTSTPIHSSTAGKKFSSKISPFGKNKNISNIQNSPLYISTLTRATGSPKTPIILESPGSTPGSAQNLNDSSFTFWEKKCKAKPLKINNNSAPILTDDEIKRFAKSEEQLRLLQVVDSPNKSPMKTEINIYSIQSDRQKSKNELRITLEFPLDSTVDTRLDAPLDDDENDMTESILYELAEKRKRCFETERTIRRIDAESSTHSNSMDILENEESVKILKYLTTLKDSADYKKFLMNDKIELSQQHCHVSKIDNRSLSQSSRISQKESKNPIDERSSHQIMAQSNRQHNITKRKPLKIQTPKEKSLDVNILKIGLSGHDSEFLKSNTDIKSPALMSRRVVSRNSVLSSISPIDSPLVDESIRPLLSQTNKMPPSLRPSTHTPRAKSPNLKVYPLNSYKSKSQLCSKTRASSSVTTSSSSNAQTISKTLSTAKLLTDRKSTVQLLTSNKGYTLQYMNSISRSRSPHLRNHGTLSKATKPQSKNKHCSNFCITPSAPSENVCKKIQHNEILQQKNPNTPMSSGPNKGGKFFNTPGKTPIPKIRPKPTSYFSDDDMKKSIFQSQYIDRHYNPSEVKSPVAEYIYGTDTTLIKNIRGKKNENLLTPKKKKEFSEQLEFKLTAKNYMENKPKRNHIFDYKVDSISGVNDENINDPRYNHPKVSYQLPNVIQEIRADLNTLRGSRARRLMEANDSRVIIKHAGRAIPQIRDVTQLDTSIHFPKSAEKQKFVFQPNYTEHH</sequence>
<name>A0AA39FU83_9HYME</name>
<evidence type="ECO:0000313" key="2">
    <source>
        <dbReference type="EMBL" id="KAK0175803.1"/>
    </source>
</evidence>
<gene>
    <name evidence="2" type="ORF">PV328_000006</name>
</gene>
<feature type="compositionally biased region" description="Polar residues" evidence="1">
    <location>
        <begin position="330"/>
        <end position="351"/>
    </location>
</feature>
<feature type="compositionally biased region" description="Polar residues" evidence="1">
    <location>
        <begin position="706"/>
        <end position="720"/>
    </location>
</feature>
<reference evidence="2" key="1">
    <citation type="journal article" date="2023" name="bioRxiv">
        <title>Scaffold-level genome assemblies of two parasitoid biocontrol wasps reveal the parthenogenesis mechanism and an associated novel virus.</title>
        <authorList>
            <person name="Inwood S."/>
            <person name="Skelly J."/>
            <person name="Guhlin J."/>
            <person name="Harrop T."/>
            <person name="Goldson S."/>
            <person name="Dearden P."/>
        </authorList>
    </citation>
    <scope>NUCLEOTIDE SEQUENCE</scope>
    <source>
        <strain evidence="2">Irish</strain>
        <tissue evidence="2">Whole body</tissue>
    </source>
</reference>
<feature type="region of interest" description="Disordered" evidence="1">
    <location>
        <begin position="330"/>
        <end position="353"/>
    </location>
</feature>
<evidence type="ECO:0000313" key="3">
    <source>
        <dbReference type="Proteomes" id="UP001168990"/>
    </source>
</evidence>
<organism evidence="2 3">
    <name type="scientific">Microctonus aethiopoides</name>
    <dbReference type="NCBI Taxonomy" id="144406"/>
    <lineage>
        <taxon>Eukaryota</taxon>
        <taxon>Metazoa</taxon>
        <taxon>Ecdysozoa</taxon>
        <taxon>Arthropoda</taxon>
        <taxon>Hexapoda</taxon>
        <taxon>Insecta</taxon>
        <taxon>Pterygota</taxon>
        <taxon>Neoptera</taxon>
        <taxon>Endopterygota</taxon>
        <taxon>Hymenoptera</taxon>
        <taxon>Apocrita</taxon>
        <taxon>Ichneumonoidea</taxon>
        <taxon>Braconidae</taxon>
        <taxon>Euphorinae</taxon>
        <taxon>Microctonus</taxon>
    </lineage>
</organism>
<accession>A0AA39FU83</accession>
<dbReference type="AlphaFoldDB" id="A0AA39FU83"/>